<sequence>MPVPGREIKTNLQAVFSTGINIRLNKIPPTHVLFGANTIFGGPQGITVMVFGGKHGIGETCFLG</sequence>
<proteinExistence type="predicted"/>
<gene>
    <name evidence="1" type="ORF">SDC9_197481</name>
</gene>
<dbReference type="EMBL" id="VSSQ01113488">
    <property type="protein sequence ID" value="MPN49857.1"/>
    <property type="molecule type" value="Genomic_DNA"/>
</dbReference>
<name>A0A645IEZ4_9ZZZZ</name>
<organism evidence="1">
    <name type="scientific">bioreactor metagenome</name>
    <dbReference type="NCBI Taxonomy" id="1076179"/>
    <lineage>
        <taxon>unclassified sequences</taxon>
        <taxon>metagenomes</taxon>
        <taxon>ecological metagenomes</taxon>
    </lineage>
</organism>
<evidence type="ECO:0000313" key="1">
    <source>
        <dbReference type="EMBL" id="MPN49857.1"/>
    </source>
</evidence>
<accession>A0A645IEZ4</accession>
<comment type="caution">
    <text evidence="1">The sequence shown here is derived from an EMBL/GenBank/DDBJ whole genome shotgun (WGS) entry which is preliminary data.</text>
</comment>
<dbReference type="AlphaFoldDB" id="A0A645IEZ4"/>
<protein>
    <submittedName>
        <fullName evidence="1">Uncharacterized protein</fullName>
    </submittedName>
</protein>
<reference evidence="1" key="1">
    <citation type="submission" date="2019-08" db="EMBL/GenBank/DDBJ databases">
        <authorList>
            <person name="Kucharzyk K."/>
            <person name="Murdoch R.W."/>
            <person name="Higgins S."/>
            <person name="Loffler F."/>
        </authorList>
    </citation>
    <scope>NUCLEOTIDE SEQUENCE</scope>
</reference>